<dbReference type="InterPro" id="IPR014756">
    <property type="entry name" value="Ig_E-set"/>
</dbReference>
<dbReference type="InterPro" id="IPR011021">
    <property type="entry name" value="Arrestin-like_N"/>
</dbReference>
<feature type="domain" description="Arrestin-like N-terminal" evidence="1">
    <location>
        <begin position="7"/>
        <end position="100"/>
    </location>
</feature>
<dbReference type="Gene3D" id="2.60.40.640">
    <property type="match status" value="1"/>
</dbReference>
<sequence length="111" mass="12241">MRTGGPTHAPGDVVSGSVLLNAAKAAEYTHLVLTVAVQERTHWEQRTKSSYTNSYGGRRVIYMATMKLREWRSGGTCPPGHYQFPFSFELPPDTPPSLHARAKNPGLAPYL</sequence>
<proteinExistence type="predicted"/>
<dbReference type="OrthoDB" id="2333384at2759"/>
<name>A0A2J8ACU8_9CHLO</name>
<organism evidence="2 3">
    <name type="scientific">Tetrabaena socialis</name>
    <dbReference type="NCBI Taxonomy" id="47790"/>
    <lineage>
        <taxon>Eukaryota</taxon>
        <taxon>Viridiplantae</taxon>
        <taxon>Chlorophyta</taxon>
        <taxon>core chlorophytes</taxon>
        <taxon>Chlorophyceae</taxon>
        <taxon>CS clade</taxon>
        <taxon>Chlamydomonadales</taxon>
        <taxon>Tetrabaenaceae</taxon>
        <taxon>Tetrabaena</taxon>
    </lineage>
</organism>
<evidence type="ECO:0000313" key="2">
    <source>
        <dbReference type="EMBL" id="PNH10340.1"/>
    </source>
</evidence>
<accession>A0A2J8ACU8</accession>
<dbReference type="InterPro" id="IPR014752">
    <property type="entry name" value="Arrestin-like_C"/>
</dbReference>
<dbReference type="Pfam" id="PF00339">
    <property type="entry name" value="Arrestin_N"/>
    <property type="match status" value="1"/>
</dbReference>
<dbReference type="AlphaFoldDB" id="A0A2J8ACU8"/>
<comment type="caution">
    <text evidence="2">The sequence shown here is derived from an EMBL/GenBank/DDBJ whole genome shotgun (WGS) entry which is preliminary data.</text>
</comment>
<evidence type="ECO:0000259" key="1">
    <source>
        <dbReference type="Pfam" id="PF00339"/>
    </source>
</evidence>
<reference evidence="2 3" key="1">
    <citation type="journal article" date="2017" name="Mol. Biol. Evol.">
        <title>The 4-celled Tetrabaena socialis nuclear genome reveals the essential components for genetic control of cell number at the origin of multicellularity in the volvocine lineage.</title>
        <authorList>
            <person name="Featherston J."/>
            <person name="Arakaki Y."/>
            <person name="Hanschen E.R."/>
            <person name="Ferris P.J."/>
            <person name="Michod R.E."/>
            <person name="Olson B.J.S.C."/>
            <person name="Nozaki H."/>
            <person name="Durand P.M."/>
        </authorList>
    </citation>
    <scope>NUCLEOTIDE SEQUENCE [LARGE SCALE GENOMIC DNA]</scope>
    <source>
        <strain evidence="2 3">NIES-571</strain>
    </source>
</reference>
<protein>
    <recommendedName>
        <fullName evidence="1">Arrestin-like N-terminal domain-containing protein</fullName>
    </recommendedName>
</protein>
<dbReference type="Proteomes" id="UP000236333">
    <property type="component" value="Unassembled WGS sequence"/>
</dbReference>
<gene>
    <name evidence="2" type="ORF">TSOC_002948</name>
</gene>
<dbReference type="EMBL" id="PGGS01000059">
    <property type="protein sequence ID" value="PNH10340.1"/>
    <property type="molecule type" value="Genomic_DNA"/>
</dbReference>
<evidence type="ECO:0000313" key="3">
    <source>
        <dbReference type="Proteomes" id="UP000236333"/>
    </source>
</evidence>
<dbReference type="SUPFAM" id="SSF81296">
    <property type="entry name" value="E set domains"/>
    <property type="match status" value="1"/>
</dbReference>
<keyword evidence="3" id="KW-1185">Reference proteome</keyword>